<feature type="non-terminal residue" evidence="1">
    <location>
        <position position="76"/>
    </location>
</feature>
<protein>
    <submittedName>
        <fullName evidence="1">FoxJ1</fullName>
    </submittedName>
</protein>
<organism evidence="1">
    <name type="scientific">Ophiomastix wendtii</name>
    <dbReference type="NCBI Taxonomy" id="7623"/>
    <lineage>
        <taxon>Eukaryota</taxon>
        <taxon>Metazoa</taxon>
        <taxon>Echinodermata</taxon>
        <taxon>Eleutherozoa</taxon>
        <taxon>Asterozoa</taxon>
        <taxon>Ophiuroidea</taxon>
        <taxon>Myophiuroidea</taxon>
        <taxon>Metophiurida</taxon>
        <taxon>Ophintegrida</taxon>
        <taxon>Amphilepidida</taxon>
        <taxon>Ophiurina</taxon>
        <taxon>Gnathophiurina</taxon>
        <taxon>Ophiactoidea</taxon>
        <taxon>Ophiocomidae</taxon>
        <taxon>Ophiomastix</taxon>
    </lineage>
</organism>
<accession>J7HBB1</accession>
<dbReference type="EMBL" id="JX160095">
    <property type="protein sequence ID" value="AFP99092.1"/>
    <property type="molecule type" value="mRNA"/>
</dbReference>
<name>J7HBB1_9ECHI</name>
<dbReference type="AlphaFoldDB" id="J7HBB1"/>
<reference evidence="1" key="1">
    <citation type="submission" date="2012-06" db="EMBL/GenBank/DDBJ databases">
        <title>Sequencing and analysis of the gastrula transcriptome of the brittle star Ophiocoma wendtii.</title>
        <authorList>
            <person name="Livingston B.T."/>
        </authorList>
    </citation>
    <scope>NUCLEOTIDE SEQUENCE</scope>
</reference>
<evidence type="ECO:0000313" key="1">
    <source>
        <dbReference type="EMBL" id="AFP99092.1"/>
    </source>
</evidence>
<proteinExistence type="evidence at transcript level"/>
<sequence>GTHIPRPQWFDEHLKDLDLNPSTDEEDFESLFGHFDFPPSPANSMAEQQAHPWAEKGQLTESFGVDDLFDFTSMPA</sequence>
<feature type="non-terminal residue" evidence="1">
    <location>
        <position position="1"/>
    </location>
</feature>